<dbReference type="PANTHER" id="PTHR33387:SF3">
    <property type="entry name" value="DUF985 DOMAIN-CONTAINING PROTEIN"/>
    <property type="match status" value="1"/>
</dbReference>
<dbReference type="Gene3D" id="2.60.120.10">
    <property type="entry name" value="Jelly Rolls"/>
    <property type="match status" value="1"/>
</dbReference>
<dbReference type="InterPro" id="IPR011051">
    <property type="entry name" value="RmlC_Cupin_sf"/>
</dbReference>
<evidence type="ECO:0000313" key="2">
    <source>
        <dbReference type="EMBL" id="CAK9099860.1"/>
    </source>
</evidence>
<name>A0ABP0RHZ0_9DINO</name>
<dbReference type="EMBL" id="CAXAMN010026006">
    <property type="protein sequence ID" value="CAK9099860.1"/>
    <property type="molecule type" value="Genomic_DNA"/>
</dbReference>
<feature type="domain" description="DUF985" evidence="1">
    <location>
        <begin position="12"/>
        <end position="145"/>
    </location>
</feature>
<dbReference type="SUPFAM" id="SSF51182">
    <property type="entry name" value="RmlC-like cupins"/>
    <property type="match status" value="1"/>
</dbReference>
<evidence type="ECO:0000313" key="3">
    <source>
        <dbReference type="EMBL" id="CAK9100212.1"/>
    </source>
</evidence>
<gene>
    <name evidence="2" type="ORF">CCMP2556_LOCUS47232</name>
    <name evidence="3" type="ORF">CCMP2556_LOCUS47379</name>
</gene>
<accession>A0ABP0RHZ0</accession>
<evidence type="ECO:0000259" key="1">
    <source>
        <dbReference type="Pfam" id="PF06172"/>
    </source>
</evidence>
<dbReference type="Proteomes" id="UP001642484">
    <property type="component" value="Unassembled WGS sequence"/>
</dbReference>
<reference evidence="3 4" key="1">
    <citation type="submission" date="2024-02" db="EMBL/GenBank/DDBJ databases">
        <authorList>
            <person name="Chen Y."/>
            <person name="Shah S."/>
            <person name="Dougan E. K."/>
            <person name="Thang M."/>
            <person name="Chan C."/>
        </authorList>
    </citation>
    <scope>NUCLEOTIDE SEQUENCE [LARGE SCALE GENOMIC DNA]</scope>
</reference>
<dbReference type="Pfam" id="PF06172">
    <property type="entry name" value="Cupin_5"/>
    <property type="match status" value="1"/>
</dbReference>
<dbReference type="InterPro" id="IPR009327">
    <property type="entry name" value="Cupin_DUF985"/>
</dbReference>
<organism evidence="3 4">
    <name type="scientific">Durusdinium trenchii</name>
    <dbReference type="NCBI Taxonomy" id="1381693"/>
    <lineage>
        <taxon>Eukaryota</taxon>
        <taxon>Sar</taxon>
        <taxon>Alveolata</taxon>
        <taxon>Dinophyceae</taxon>
        <taxon>Suessiales</taxon>
        <taxon>Symbiodiniaceae</taxon>
        <taxon>Durusdinium</taxon>
    </lineage>
</organism>
<dbReference type="InterPro" id="IPR014710">
    <property type="entry name" value="RmlC-like_jellyroll"/>
</dbReference>
<dbReference type="PANTHER" id="PTHR33387">
    <property type="entry name" value="RMLC-LIKE JELLY ROLL FOLD PROTEIN"/>
    <property type="match status" value="1"/>
</dbReference>
<sequence>MAEEVGDEHVRELVRNLELEALLPEGGFFRRTHYSTNQVETPDGRGRALSAILYLMLSDNVSKLHRLKVDETWHFYNGSAVNIIELDHEVPGHARMTRLGSVESGCCPQHTVKAGTWFGAFPEGKFALVGCTCGPAFEFEHFEMANGKSLLETYPEAEKFIRQLSQV</sequence>
<proteinExistence type="predicted"/>
<dbReference type="InterPro" id="IPR039935">
    <property type="entry name" value="YML079W-like"/>
</dbReference>
<comment type="caution">
    <text evidence="3">The sequence shown here is derived from an EMBL/GenBank/DDBJ whole genome shotgun (WGS) entry which is preliminary data.</text>
</comment>
<protein>
    <recommendedName>
        <fullName evidence="1">DUF985 domain-containing protein</fullName>
    </recommendedName>
</protein>
<evidence type="ECO:0000313" key="4">
    <source>
        <dbReference type="Proteomes" id="UP001642484"/>
    </source>
</evidence>
<dbReference type="EMBL" id="CAXAMN010026029">
    <property type="protein sequence ID" value="CAK9100212.1"/>
    <property type="molecule type" value="Genomic_DNA"/>
</dbReference>
<dbReference type="CDD" id="cd06121">
    <property type="entry name" value="cupin_YML079wp"/>
    <property type="match status" value="1"/>
</dbReference>
<keyword evidence="4" id="KW-1185">Reference proteome</keyword>